<name>A0A9P5HGS7_9HYPO</name>
<dbReference type="Gene3D" id="1.10.510.10">
    <property type="entry name" value="Transferase(Phosphotransferase) domain 1"/>
    <property type="match status" value="2"/>
</dbReference>
<reference evidence="12" key="1">
    <citation type="submission" date="2020-03" db="EMBL/GenBank/DDBJ databases">
        <title>Draft Genome Sequence of Cylindrodendrum hubeiense.</title>
        <authorList>
            <person name="Buettner E."/>
            <person name="Kellner H."/>
        </authorList>
    </citation>
    <scope>NUCLEOTIDE SEQUENCE</scope>
    <source>
        <strain evidence="12">IHI 201604</strain>
    </source>
</reference>
<gene>
    <name evidence="12" type="ORF">G7Z17_g1021</name>
</gene>
<evidence type="ECO:0000256" key="5">
    <source>
        <dbReference type="ARBA" id="ARBA00038035"/>
    </source>
</evidence>
<protein>
    <recommendedName>
        <fullName evidence="6">mitogen-activated protein kinase kinase</fullName>
        <ecNumber evidence="6">2.7.12.2</ecNumber>
    </recommendedName>
</protein>
<comment type="similarity">
    <text evidence="5">Belongs to the protein kinase superfamily. STE Ser/Thr protein kinase family. MAP kinase kinase subfamily.</text>
</comment>
<comment type="caution">
    <text evidence="12">The sequence shown here is derived from an EMBL/GenBank/DDBJ whole genome shotgun (WGS) entry which is preliminary data.</text>
</comment>
<dbReference type="InterPro" id="IPR008271">
    <property type="entry name" value="Ser/Thr_kinase_AS"/>
</dbReference>
<evidence type="ECO:0000313" key="13">
    <source>
        <dbReference type="Proteomes" id="UP000722485"/>
    </source>
</evidence>
<feature type="compositionally biased region" description="Low complexity" evidence="10">
    <location>
        <begin position="340"/>
        <end position="351"/>
    </location>
</feature>
<dbReference type="EMBL" id="JAANBB010000008">
    <property type="protein sequence ID" value="KAF7557013.1"/>
    <property type="molecule type" value="Genomic_DNA"/>
</dbReference>
<dbReference type="EC" id="2.7.12.2" evidence="6"/>
<keyword evidence="3" id="KW-0418">Kinase</keyword>
<feature type="compositionally biased region" description="Basic and acidic residues" evidence="10">
    <location>
        <begin position="352"/>
        <end position="369"/>
    </location>
</feature>
<keyword evidence="1" id="KW-0808">Transferase</keyword>
<comment type="catalytic activity">
    <reaction evidence="8">
        <text>L-threonyl-[protein] + ATP = O-phospho-L-threonyl-[protein] + ADP + H(+)</text>
        <dbReference type="Rhea" id="RHEA:46608"/>
        <dbReference type="Rhea" id="RHEA-COMP:11060"/>
        <dbReference type="Rhea" id="RHEA-COMP:11605"/>
        <dbReference type="ChEBI" id="CHEBI:15378"/>
        <dbReference type="ChEBI" id="CHEBI:30013"/>
        <dbReference type="ChEBI" id="CHEBI:30616"/>
        <dbReference type="ChEBI" id="CHEBI:61977"/>
        <dbReference type="ChEBI" id="CHEBI:456216"/>
        <dbReference type="EC" id="2.7.12.2"/>
    </reaction>
</comment>
<proteinExistence type="inferred from homology"/>
<dbReference type="GO" id="GO:0005524">
    <property type="term" value="F:ATP binding"/>
    <property type="evidence" value="ECO:0007669"/>
    <property type="project" value="UniProtKB-KW"/>
</dbReference>
<evidence type="ECO:0000256" key="2">
    <source>
        <dbReference type="ARBA" id="ARBA00022741"/>
    </source>
</evidence>
<feature type="compositionally biased region" description="Polar residues" evidence="10">
    <location>
        <begin position="379"/>
        <end position="397"/>
    </location>
</feature>
<dbReference type="SMART" id="SM00220">
    <property type="entry name" value="S_TKc"/>
    <property type="match status" value="1"/>
</dbReference>
<evidence type="ECO:0000313" key="12">
    <source>
        <dbReference type="EMBL" id="KAF7557013.1"/>
    </source>
</evidence>
<evidence type="ECO:0000256" key="10">
    <source>
        <dbReference type="SAM" id="MobiDB-lite"/>
    </source>
</evidence>
<feature type="domain" description="Protein kinase" evidence="11">
    <location>
        <begin position="44"/>
        <end position="293"/>
    </location>
</feature>
<feature type="compositionally biased region" description="Polar residues" evidence="10">
    <location>
        <begin position="330"/>
        <end position="339"/>
    </location>
</feature>
<dbReference type="OrthoDB" id="10252171at2759"/>
<dbReference type="AlphaFoldDB" id="A0A9P5HGS7"/>
<keyword evidence="13" id="KW-1185">Reference proteome</keyword>
<evidence type="ECO:0000256" key="7">
    <source>
        <dbReference type="ARBA" id="ARBA00049014"/>
    </source>
</evidence>
<sequence>MDELPELVRDWKLNVIVRDSYTLQTRHVSNPETGRWRTRVEEKWQRTKKLGQGGFGVVWLEQCTEGLSAGQVRAVKQIQTGLGNQTVRTKMISSELSAIVKFSQKLYRDCFVRSFGWYDSPESIFITMEYLSLGDLEEHIAFMHQSKFAHRDLKPRNLLVQHKGPDWWVKISDFGISKQIGSTVLRTAIGTEHYQAPEVKGIYRLSEVDDDDDDLTYDLAVDIWAVGAITFRVATGQVPFPGKRDLSRYVIRDASFPTDDSLSATCAKFITKTMSPSARDRPTAEEALKNLWINEQTSVLHGASPGPDPAPEVPSIASEDFQQATARWTTSSNLAATIDNTPTTPNRSTSRSRYDDTTLRGNLDRKLHDGPVFAPAPTLSDTMNRQAIDSDGINSADESLVPCPP</sequence>
<dbReference type="PANTHER" id="PTHR48013">
    <property type="entry name" value="DUAL SPECIFICITY MITOGEN-ACTIVATED PROTEIN KINASE KINASE 5-RELATED"/>
    <property type="match status" value="1"/>
</dbReference>
<comment type="catalytic activity">
    <reaction evidence="7">
        <text>L-seryl-[protein] + ATP = O-phospho-L-seryl-[protein] + ADP + H(+)</text>
        <dbReference type="Rhea" id="RHEA:17989"/>
        <dbReference type="Rhea" id="RHEA-COMP:9863"/>
        <dbReference type="Rhea" id="RHEA-COMP:11604"/>
        <dbReference type="ChEBI" id="CHEBI:15378"/>
        <dbReference type="ChEBI" id="CHEBI:29999"/>
        <dbReference type="ChEBI" id="CHEBI:30616"/>
        <dbReference type="ChEBI" id="CHEBI:83421"/>
        <dbReference type="ChEBI" id="CHEBI:456216"/>
        <dbReference type="EC" id="2.7.12.2"/>
    </reaction>
</comment>
<dbReference type="PROSITE" id="PS50011">
    <property type="entry name" value="PROTEIN_KINASE_DOM"/>
    <property type="match status" value="1"/>
</dbReference>
<dbReference type="InterPro" id="IPR011009">
    <property type="entry name" value="Kinase-like_dom_sf"/>
</dbReference>
<dbReference type="PANTHER" id="PTHR48013:SF9">
    <property type="entry name" value="DUAL SPECIFICITY MITOGEN-ACTIVATED PROTEIN KINASE KINASE 5"/>
    <property type="match status" value="1"/>
</dbReference>
<dbReference type="SUPFAM" id="SSF56112">
    <property type="entry name" value="Protein kinase-like (PK-like)"/>
    <property type="match status" value="1"/>
</dbReference>
<dbReference type="Proteomes" id="UP000722485">
    <property type="component" value="Unassembled WGS sequence"/>
</dbReference>
<evidence type="ECO:0000256" key="1">
    <source>
        <dbReference type="ARBA" id="ARBA00022679"/>
    </source>
</evidence>
<comment type="catalytic activity">
    <reaction evidence="9">
        <text>L-tyrosyl-[protein] + ATP = O-phospho-L-tyrosyl-[protein] + ADP + H(+)</text>
        <dbReference type="Rhea" id="RHEA:10596"/>
        <dbReference type="Rhea" id="RHEA-COMP:10136"/>
        <dbReference type="Rhea" id="RHEA-COMP:20101"/>
        <dbReference type="ChEBI" id="CHEBI:15378"/>
        <dbReference type="ChEBI" id="CHEBI:30616"/>
        <dbReference type="ChEBI" id="CHEBI:46858"/>
        <dbReference type="ChEBI" id="CHEBI:61978"/>
        <dbReference type="ChEBI" id="CHEBI:456216"/>
        <dbReference type="EC" id="2.7.12.2"/>
    </reaction>
</comment>
<keyword evidence="4" id="KW-0067">ATP-binding</keyword>
<keyword evidence="2" id="KW-0547">Nucleotide-binding</keyword>
<dbReference type="GO" id="GO:0004708">
    <property type="term" value="F:MAP kinase kinase activity"/>
    <property type="evidence" value="ECO:0007669"/>
    <property type="project" value="UniProtKB-EC"/>
</dbReference>
<dbReference type="PROSITE" id="PS00108">
    <property type="entry name" value="PROTEIN_KINASE_ST"/>
    <property type="match status" value="1"/>
</dbReference>
<dbReference type="InterPro" id="IPR000719">
    <property type="entry name" value="Prot_kinase_dom"/>
</dbReference>
<organism evidence="12 13">
    <name type="scientific">Cylindrodendrum hubeiense</name>
    <dbReference type="NCBI Taxonomy" id="595255"/>
    <lineage>
        <taxon>Eukaryota</taxon>
        <taxon>Fungi</taxon>
        <taxon>Dikarya</taxon>
        <taxon>Ascomycota</taxon>
        <taxon>Pezizomycotina</taxon>
        <taxon>Sordariomycetes</taxon>
        <taxon>Hypocreomycetidae</taxon>
        <taxon>Hypocreales</taxon>
        <taxon>Nectriaceae</taxon>
        <taxon>Cylindrodendrum</taxon>
    </lineage>
</organism>
<dbReference type="Pfam" id="PF00069">
    <property type="entry name" value="Pkinase"/>
    <property type="match status" value="1"/>
</dbReference>
<evidence type="ECO:0000256" key="8">
    <source>
        <dbReference type="ARBA" id="ARBA00049299"/>
    </source>
</evidence>
<accession>A0A9P5HGS7</accession>
<feature type="region of interest" description="Disordered" evidence="10">
    <location>
        <begin position="330"/>
        <end position="405"/>
    </location>
</feature>
<evidence type="ECO:0000259" key="11">
    <source>
        <dbReference type="PROSITE" id="PS50011"/>
    </source>
</evidence>
<evidence type="ECO:0000256" key="4">
    <source>
        <dbReference type="ARBA" id="ARBA00022840"/>
    </source>
</evidence>
<evidence type="ECO:0000256" key="3">
    <source>
        <dbReference type="ARBA" id="ARBA00022777"/>
    </source>
</evidence>
<evidence type="ECO:0000256" key="9">
    <source>
        <dbReference type="ARBA" id="ARBA00051693"/>
    </source>
</evidence>
<evidence type="ECO:0000256" key="6">
    <source>
        <dbReference type="ARBA" id="ARBA00038999"/>
    </source>
</evidence>